<keyword evidence="7" id="KW-1185">Reference proteome</keyword>
<dbReference type="EMBL" id="WIAO01000008">
    <property type="protein sequence ID" value="MQM25749.1"/>
    <property type="molecule type" value="Genomic_DNA"/>
</dbReference>
<feature type="region of interest" description="Disordered" evidence="4">
    <location>
        <begin position="250"/>
        <end position="303"/>
    </location>
</feature>
<dbReference type="InterPro" id="IPR050109">
    <property type="entry name" value="HTH-type_TetR-like_transc_reg"/>
</dbReference>
<dbReference type="GO" id="GO:0003700">
    <property type="term" value="F:DNA-binding transcription factor activity"/>
    <property type="evidence" value="ECO:0007669"/>
    <property type="project" value="TreeGrafter"/>
</dbReference>
<protein>
    <submittedName>
        <fullName evidence="6">TetR family transcriptional regulator</fullName>
    </submittedName>
</protein>
<dbReference type="InterPro" id="IPR004111">
    <property type="entry name" value="Repressor_TetR_C"/>
</dbReference>
<evidence type="ECO:0000256" key="2">
    <source>
        <dbReference type="ARBA" id="ARBA00023125"/>
    </source>
</evidence>
<keyword evidence="1" id="KW-0805">Transcription regulation</keyword>
<proteinExistence type="predicted"/>
<evidence type="ECO:0000256" key="3">
    <source>
        <dbReference type="ARBA" id="ARBA00023163"/>
    </source>
</evidence>
<gene>
    <name evidence="6" type="ORF">GFD30_09230</name>
</gene>
<evidence type="ECO:0000256" key="1">
    <source>
        <dbReference type="ARBA" id="ARBA00023015"/>
    </source>
</evidence>
<keyword evidence="2" id="KW-0238">DNA-binding</keyword>
<keyword evidence="3" id="KW-0804">Transcription</keyword>
<dbReference type="SUPFAM" id="SSF46689">
    <property type="entry name" value="Homeodomain-like"/>
    <property type="match status" value="1"/>
</dbReference>
<evidence type="ECO:0000259" key="5">
    <source>
        <dbReference type="Pfam" id="PF02909"/>
    </source>
</evidence>
<dbReference type="AlphaFoldDB" id="A0A6L5G7W0"/>
<dbReference type="Gene3D" id="1.10.357.10">
    <property type="entry name" value="Tetracycline Repressor, domain 2"/>
    <property type="match status" value="1"/>
</dbReference>
<reference evidence="6 7" key="1">
    <citation type="submission" date="2019-10" db="EMBL/GenBank/DDBJ databases">
        <title>Glycomyces albidus sp. nov., a novel actinomycete isolated from rhizosphere soil of wheat (Triticum aestivum L.).</title>
        <authorList>
            <person name="Qian L."/>
        </authorList>
    </citation>
    <scope>NUCLEOTIDE SEQUENCE [LARGE SCALE GENOMIC DNA]</scope>
    <source>
        <strain evidence="6 7">NEAU-7082</strain>
    </source>
</reference>
<feature type="domain" description="Tetracycline repressor TetR C-terminal" evidence="5">
    <location>
        <begin position="97"/>
        <end position="243"/>
    </location>
</feature>
<dbReference type="PANTHER" id="PTHR30055:SF151">
    <property type="entry name" value="TRANSCRIPTIONAL REGULATORY PROTEIN"/>
    <property type="match status" value="1"/>
</dbReference>
<feature type="compositionally biased region" description="Low complexity" evidence="4">
    <location>
        <begin position="255"/>
        <end position="303"/>
    </location>
</feature>
<dbReference type="SUPFAM" id="SSF48498">
    <property type="entry name" value="Tetracyclin repressor-like, C-terminal domain"/>
    <property type="match status" value="1"/>
</dbReference>
<dbReference type="GO" id="GO:0000976">
    <property type="term" value="F:transcription cis-regulatory region binding"/>
    <property type="evidence" value="ECO:0007669"/>
    <property type="project" value="TreeGrafter"/>
</dbReference>
<dbReference type="RefSeq" id="WP_153024896.1">
    <property type="nucleotide sequence ID" value="NZ_WIAO01000008.1"/>
</dbReference>
<evidence type="ECO:0000256" key="4">
    <source>
        <dbReference type="SAM" id="MobiDB-lite"/>
    </source>
</evidence>
<organism evidence="6 7">
    <name type="scientific">Glycomyces albidus</name>
    <dbReference type="NCBI Taxonomy" id="2656774"/>
    <lineage>
        <taxon>Bacteria</taxon>
        <taxon>Bacillati</taxon>
        <taxon>Actinomycetota</taxon>
        <taxon>Actinomycetes</taxon>
        <taxon>Glycomycetales</taxon>
        <taxon>Glycomycetaceae</taxon>
        <taxon>Glycomyces</taxon>
    </lineage>
</organism>
<comment type="caution">
    <text evidence="6">The sequence shown here is derived from an EMBL/GenBank/DDBJ whole genome shotgun (WGS) entry which is preliminary data.</text>
</comment>
<dbReference type="InterPro" id="IPR009057">
    <property type="entry name" value="Homeodomain-like_sf"/>
</dbReference>
<evidence type="ECO:0000313" key="7">
    <source>
        <dbReference type="Proteomes" id="UP000477750"/>
    </source>
</evidence>
<dbReference type="GO" id="GO:0045892">
    <property type="term" value="P:negative regulation of DNA-templated transcription"/>
    <property type="evidence" value="ECO:0007669"/>
    <property type="project" value="InterPro"/>
</dbReference>
<dbReference type="Pfam" id="PF02909">
    <property type="entry name" value="TetR_C_1"/>
    <property type="match status" value="1"/>
</dbReference>
<name>A0A6L5G7W0_9ACTN</name>
<sequence>MATPQTGAGDPKRSLELLWREFEPQQSRPGPKPRLTVDRIVEAAIAVADREGSCFGMRSVSAELGVGAMTIYRYIPGKKELIDLMVDRISRFDGVEPDLTRLDWREGLELLAEGTWEVYEAHPWLLEINQRRPVLGPDSLAGYDFALSAFEGHDLPDREKNLVVTSVMNLVTGTARQYLLGDSADDAPETTESEWWDMQAPYLEKAVASGRYPRITVFSDEEAWDITAHESMRYLLDRFLDGLAPRMEAVRRAPRSPGGAAADSGPTGSASALGGAHSPGSASARGGTGSAGPAPASGRTTST</sequence>
<dbReference type="Proteomes" id="UP000477750">
    <property type="component" value="Unassembled WGS sequence"/>
</dbReference>
<accession>A0A6L5G7W0</accession>
<dbReference type="InterPro" id="IPR036271">
    <property type="entry name" value="Tet_transcr_reg_TetR-rel_C_sf"/>
</dbReference>
<evidence type="ECO:0000313" key="6">
    <source>
        <dbReference type="EMBL" id="MQM25749.1"/>
    </source>
</evidence>
<dbReference type="PANTHER" id="PTHR30055">
    <property type="entry name" value="HTH-TYPE TRANSCRIPTIONAL REGULATOR RUTR"/>
    <property type="match status" value="1"/>
</dbReference>
<dbReference type="Gene3D" id="1.10.10.60">
    <property type="entry name" value="Homeodomain-like"/>
    <property type="match status" value="1"/>
</dbReference>